<dbReference type="PANTHER" id="PTHR45935">
    <property type="entry name" value="PROTEIN ZBED8-RELATED"/>
    <property type="match status" value="1"/>
</dbReference>
<dbReference type="OMA" id="SCLHENV"/>
<dbReference type="AlphaFoldDB" id="M3XQ98"/>
<feature type="compositionally biased region" description="Basic and acidic residues" evidence="3">
    <location>
        <begin position="171"/>
        <end position="182"/>
    </location>
</feature>
<evidence type="ECO:0000256" key="3">
    <source>
        <dbReference type="SAM" id="MobiDB-lite"/>
    </source>
</evidence>
<evidence type="ECO:0000256" key="1">
    <source>
        <dbReference type="ARBA" id="ARBA00023242"/>
    </source>
</evidence>
<dbReference type="GO" id="GO:0005634">
    <property type="term" value="C:nucleus"/>
    <property type="evidence" value="ECO:0007669"/>
    <property type="project" value="UniProtKB-SubCell"/>
</dbReference>
<dbReference type="SUPFAM" id="SSF47353">
    <property type="entry name" value="Retrovirus capsid dimerization domain-like"/>
    <property type="match status" value="1"/>
</dbReference>
<dbReference type="STRING" id="9669.ENSMPUP00000001248"/>
<dbReference type="SMART" id="SM00431">
    <property type="entry name" value="SCAN"/>
    <property type="match status" value="1"/>
</dbReference>
<evidence type="ECO:0000256" key="2">
    <source>
        <dbReference type="PROSITE-ProRule" id="PRU00187"/>
    </source>
</evidence>
<dbReference type="PROSITE" id="PS50804">
    <property type="entry name" value="SCAN_BOX"/>
    <property type="match status" value="1"/>
</dbReference>
<dbReference type="GeneTree" id="ENSGT00940000162869"/>
<dbReference type="HOGENOM" id="CLU_002678_53_2_1"/>
<protein>
    <recommendedName>
        <fullName evidence="4">SCAN box domain-containing protein</fullName>
    </recommendedName>
</protein>
<dbReference type="Ensembl" id="ENSMPUT00000001275.1">
    <property type="protein sequence ID" value="ENSMPUP00000001248.1"/>
    <property type="gene ID" value="ENSMPUG00000001259.1"/>
</dbReference>
<dbReference type="EMBL" id="AEYP01098789">
    <property type="status" value="NOT_ANNOTATED_CDS"/>
    <property type="molecule type" value="Genomic_DNA"/>
</dbReference>
<sequence length="224" mass="25413">MATASGVLPGLAGRAAAERGEIIRVKVKEEDHVWDQESCLHENVTLTRELCRLRFRQFCYQETPGPREALSRLRELCRRWLRPETHSKEQIVELLVLEQFLTILPEELQAWVREQQPESGEQAVAALEDLERELDEPRHQAPQSTDGPEIPVQEMTPTETAKESFGAQLQRVEDRMECDSPEPHQSPQDSGEELPTQRGVCFSLCPSPGSCGLARSLFFSHSNK</sequence>
<dbReference type="EMBL" id="AEYP01098788">
    <property type="status" value="NOT_ANNOTATED_CDS"/>
    <property type="molecule type" value="Genomic_DNA"/>
</dbReference>
<dbReference type="FunFam" id="1.10.4020.10:FF:000001">
    <property type="entry name" value="zinc finger protein 263 isoform X1"/>
    <property type="match status" value="1"/>
</dbReference>
<name>M3XQ98_MUSPF</name>
<feature type="domain" description="SCAN box" evidence="4">
    <location>
        <begin position="52"/>
        <end position="134"/>
    </location>
</feature>
<dbReference type="CDD" id="cd07936">
    <property type="entry name" value="SCAN"/>
    <property type="match status" value="1"/>
</dbReference>
<dbReference type="InterPro" id="IPR038269">
    <property type="entry name" value="SCAN_sf"/>
</dbReference>
<dbReference type="Pfam" id="PF02023">
    <property type="entry name" value="SCAN"/>
    <property type="match status" value="1"/>
</dbReference>
<dbReference type="eggNOG" id="KOG1721">
    <property type="taxonomic scope" value="Eukaryota"/>
</dbReference>
<dbReference type="Gene3D" id="1.10.4020.10">
    <property type="entry name" value="DNA breaking-rejoining enzymes"/>
    <property type="match status" value="1"/>
</dbReference>
<reference evidence="5" key="1">
    <citation type="submission" date="2024-06" db="UniProtKB">
        <authorList>
            <consortium name="Ensembl"/>
        </authorList>
    </citation>
    <scope>IDENTIFICATION</scope>
</reference>
<keyword evidence="1 2" id="KW-0539">Nucleus</keyword>
<dbReference type="InParanoid" id="M3XQ98"/>
<proteinExistence type="predicted"/>
<evidence type="ECO:0000313" key="5">
    <source>
        <dbReference type="Ensembl" id="ENSMPUP00000001248.1"/>
    </source>
</evidence>
<dbReference type="InterPro" id="IPR003309">
    <property type="entry name" value="SCAN_dom"/>
</dbReference>
<accession>M3XQ98</accession>
<organism evidence="5">
    <name type="scientific">Mustela putorius furo</name>
    <name type="common">European domestic ferret</name>
    <name type="synonym">Mustela furo</name>
    <dbReference type="NCBI Taxonomy" id="9669"/>
    <lineage>
        <taxon>Eukaryota</taxon>
        <taxon>Metazoa</taxon>
        <taxon>Chordata</taxon>
        <taxon>Craniata</taxon>
        <taxon>Vertebrata</taxon>
        <taxon>Euteleostomi</taxon>
        <taxon>Mammalia</taxon>
        <taxon>Eutheria</taxon>
        <taxon>Laurasiatheria</taxon>
        <taxon>Carnivora</taxon>
        <taxon>Caniformia</taxon>
        <taxon>Musteloidea</taxon>
        <taxon>Mustelidae</taxon>
        <taxon>Mustelinae</taxon>
        <taxon>Mustela</taxon>
    </lineage>
</organism>
<feature type="region of interest" description="Disordered" evidence="3">
    <location>
        <begin position="133"/>
        <end position="199"/>
    </location>
</feature>
<comment type="subcellular location">
    <subcellularLocation>
        <location evidence="2">Nucleus</location>
    </subcellularLocation>
</comment>
<evidence type="ECO:0000259" key="4">
    <source>
        <dbReference type="PROSITE" id="PS50804"/>
    </source>
</evidence>
<dbReference type="InterPro" id="IPR050916">
    <property type="entry name" value="SCAN-C2H2_zinc_finger"/>
</dbReference>
<dbReference type="PANTHER" id="PTHR45935:SF28">
    <property type="entry name" value="SCAN DOMAIN-CONTAINING PROTEIN 3"/>
    <property type="match status" value="1"/>
</dbReference>